<keyword evidence="2" id="KW-1185">Reference proteome</keyword>
<evidence type="ECO:0000313" key="2">
    <source>
        <dbReference type="Proteomes" id="UP000199001"/>
    </source>
</evidence>
<sequence length="67" mass="7005">MHEQAGGADWPGRNLVHLALAQAKGGDTTLARQTLTTAESIATAAASRRLAREVTETVHRLGLSATP</sequence>
<dbReference type="Proteomes" id="UP000199001">
    <property type="component" value="Unassembled WGS sequence"/>
</dbReference>
<name>A0A1C6W2K7_9ACTN</name>
<organism evidence="1 2">
    <name type="scientific">Micromonospora citrea</name>
    <dbReference type="NCBI Taxonomy" id="47855"/>
    <lineage>
        <taxon>Bacteria</taxon>
        <taxon>Bacillati</taxon>
        <taxon>Actinomycetota</taxon>
        <taxon>Actinomycetes</taxon>
        <taxon>Micromonosporales</taxon>
        <taxon>Micromonosporaceae</taxon>
        <taxon>Micromonospora</taxon>
    </lineage>
</organism>
<evidence type="ECO:0000313" key="1">
    <source>
        <dbReference type="EMBL" id="SCL72400.1"/>
    </source>
</evidence>
<dbReference type="AlphaFoldDB" id="A0A1C6W2K7"/>
<reference evidence="2" key="1">
    <citation type="submission" date="2016-06" db="EMBL/GenBank/DDBJ databases">
        <authorList>
            <person name="Varghese N."/>
            <person name="Submissions Spin"/>
        </authorList>
    </citation>
    <scope>NUCLEOTIDE SEQUENCE [LARGE SCALE GENOMIC DNA]</scope>
    <source>
        <strain evidence="2">DSM 43903</strain>
    </source>
</reference>
<gene>
    <name evidence="1" type="ORF">GA0070606_6090</name>
</gene>
<dbReference type="RefSeq" id="WP_245724872.1">
    <property type="nucleotide sequence ID" value="NZ_FMHZ01000002.1"/>
</dbReference>
<dbReference type="EMBL" id="FMHZ01000002">
    <property type="protein sequence ID" value="SCL72400.1"/>
    <property type="molecule type" value="Genomic_DNA"/>
</dbReference>
<accession>A0A1C6W2K7</accession>
<proteinExistence type="predicted"/>
<protein>
    <submittedName>
        <fullName evidence="1">Uncharacterized protein</fullName>
    </submittedName>
</protein>